<dbReference type="CDD" id="cd06186">
    <property type="entry name" value="NOX_Duox_like_FAD_NADP"/>
    <property type="match status" value="1"/>
</dbReference>
<dbReference type="EMBL" id="JACBKZ010000013">
    <property type="protein sequence ID" value="KAF5936480.1"/>
    <property type="molecule type" value="Genomic_DNA"/>
</dbReference>
<evidence type="ECO:0000256" key="6">
    <source>
        <dbReference type="ARBA" id="ARBA00023002"/>
    </source>
</evidence>
<feature type="transmembrane region" description="Helical" evidence="8">
    <location>
        <begin position="12"/>
        <end position="34"/>
    </location>
</feature>
<evidence type="ECO:0000256" key="7">
    <source>
        <dbReference type="ARBA" id="ARBA00023136"/>
    </source>
</evidence>
<feature type="transmembrane region" description="Helical" evidence="8">
    <location>
        <begin position="54"/>
        <end position="83"/>
    </location>
</feature>
<dbReference type="SFLD" id="SFLDS00052">
    <property type="entry name" value="Ferric_Reductase_Domain"/>
    <property type="match status" value="1"/>
</dbReference>
<comment type="subcellular location">
    <subcellularLocation>
        <location evidence="1">Membrane</location>
        <topology evidence="1">Multi-pass membrane protein</topology>
    </subcellularLocation>
</comment>
<dbReference type="GO" id="GO:0000293">
    <property type="term" value="F:ferric-chelate reductase activity"/>
    <property type="evidence" value="ECO:0007669"/>
    <property type="project" value="TreeGrafter"/>
</dbReference>
<dbReference type="Pfam" id="PF01794">
    <property type="entry name" value="Ferric_reduct"/>
    <property type="match status" value="1"/>
</dbReference>
<dbReference type="GO" id="GO:0005886">
    <property type="term" value="C:plasma membrane"/>
    <property type="evidence" value="ECO:0007669"/>
    <property type="project" value="TreeGrafter"/>
</dbReference>
<dbReference type="InterPro" id="IPR000778">
    <property type="entry name" value="Cyt_b245_heavy_chain"/>
</dbReference>
<proteinExistence type="predicted"/>
<evidence type="ECO:0000259" key="9">
    <source>
        <dbReference type="PROSITE" id="PS51384"/>
    </source>
</evidence>
<evidence type="ECO:0000256" key="2">
    <source>
        <dbReference type="ARBA" id="ARBA00022630"/>
    </source>
</evidence>
<evidence type="ECO:0000256" key="1">
    <source>
        <dbReference type="ARBA" id="ARBA00004141"/>
    </source>
</evidence>
<reference evidence="11" key="1">
    <citation type="journal article" date="2020" name="Nat. Commun.">
        <title>Genome assembly of wild tea tree DASZ reveals pedigree and selection history of tea varieties.</title>
        <authorList>
            <person name="Zhang W."/>
            <person name="Zhang Y."/>
            <person name="Qiu H."/>
            <person name="Guo Y."/>
            <person name="Wan H."/>
            <person name="Zhang X."/>
            <person name="Scossa F."/>
            <person name="Alseekh S."/>
            <person name="Zhang Q."/>
            <person name="Wang P."/>
            <person name="Xu L."/>
            <person name="Schmidt M.H."/>
            <person name="Jia X."/>
            <person name="Li D."/>
            <person name="Zhu A."/>
            <person name="Guo F."/>
            <person name="Chen W."/>
            <person name="Ni D."/>
            <person name="Usadel B."/>
            <person name="Fernie A.R."/>
            <person name="Wen W."/>
        </authorList>
    </citation>
    <scope>NUCLEOTIDE SEQUENCE [LARGE SCALE GENOMIC DNA]</scope>
    <source>
        <strain evidence="11">cv. G240</strain>
    </source>
</reference>
<keyword evidence="6" id="KW-0560">Oxidoreductase</keyword>
<evidence type="ECO:0000256" key="8">
    <source>
        <dbReference type="SAM" id="Phobius"/>
    </source>
</evidence>
<dbReference type="InterPro" id="IPR013112">
    <property type="entry name" value="FAD-bd_8"/>
</dbReference>
<dbReference type="InterPro" id="IPR050369">
    <property type="entry name" value="RBOH/FRE"/>
</dbReference>
<dbReference type="PANTHER" id="PTHR11972">
    <property type="entry name" value="NADPH OXIDASE"/>
    <property type="match status" value="1"/>
</dbReference>
<dbReference type="AlphaFoldDB" id="A0A7J7G6T7"/>
<evidence type="ECO:0000256" key="3">
    <source>
        <dbReference type="ARBA" id="ARBA00022692"/>
    </source>
</evidence>
<protein>
    <recommendedName>
        <fullName evidence="9">FAD-binding FR-type domain-containing protein</fullName>
    </recommendedName>
</protein>
<accession>A0A7J7G6T7</accession>
<keyword evidence="4" id="KW-0274">FAD</keyword>
<keyword evidence="3 8" id="KW-0812">Transmembrane</keyword>
<dbReference type="InterPro" id="IPR013130">
    <property type="entry name" value="Fe3_Rdtase_TM_dom"/>
</dbReference>
<dbReference type="Gene3D" id="3.40.50.80">
    <property type="entry name" value="Nucleotide-binding domain of ferredoxin-NADP reductase (FNR) module"/>
    <property type="match status" value="1"/>
</dbReference>
<keyword evidence="7 8" id="KW-0472">Membrane</keyword>
<keyword evidence="2" id="KW-0285">Flavoprotein</keyword>
<keyword evidence="5 8" id="KW-1133">Transmembrane helix</keyword>
<feature type="transmembrane region" description="Helical" evidence="8">
    <location>
        <begin position="325"/>
        <end position="343"/>
    </location>
</feature>
<organism evidence="10 11">
    <name type="scientific">Camellia sinensis</name>
    <name type="common">Tea plant</name>
    <name type="synonym">Thea sinensis</name>
    <dbReference type="NCBI Taxonomy" id="4442"/>
    <lineage>
        <taxon>Eukaryota</taxon>
        <taxon>Viridiplantae</taxon>
        <taxon>Streptophyta</taxon>
        <taxon>Embryophyta</taxon>
        <taxon>Tracheophyta</taxon>
        <taxon>Spermatophyta</taxon>
        <taxon>Magnoliopsida</taxon>
        <taxon>eudicotyledons</taxon>
        <taxon>Gunneridae</taxon>
        <taxon>Pentapetalae</taxon>
        <taxon>asterids</taxon>
        <taxon>Ericales</taxon>
        <taxon>Theaceae</taxon>
        <taxon>Camellia</taxon>
    </lineage>
</organism>
<dbReference type="InterPro" id="IPR039261">
    <property type="entry name" value="FNR_nucleotide-bd"/>
</dbReference>
<dbReference type="PANTHER" id="PTHR11972:SF69">
    <property type="entry name" value="FERRIC REDUCTION OXIDASE 6-RELATED"/>
    <property type="match status" value="1"/>
</dbReference>
<feature type="transmembrane region" description="Helical" evidence="8">
    <location>
        <begin position="355"/>
        <end position="380"/>
    </location>
</feature>
<dbReference type="Pfam" id="PF08030">
    <property type="entry name" value="NAD_binding_6"/>
    <property type="match status" value="1"/>
</dbReference>
<name>A0A7J7G6T7_CAMSI</name>
<evidence type="ECO:0000313" key="11">
    <source>
        <dbReference type="Proteomes" id="UP000593564"/>
    </source>
</evidence>
<dbReference type="Proteomes" id="UP000593564">
    <property type="component" value="Unassembled WGS sequence"/>
</dbReference>
<comment type="caution">
    <text evidence="10">The sequence shown here is derived from an EMBL/GenBank/DDBJ whole genome shotgun (WGS) entry which is preliminary data.</text>
</comment>
<evidence type="ECO:0000313" key="10">
    <source>
        <dbReference type="EMBL" id="KAF5936480.1"/>
    </source>
</evidence>
<dbReference type="SUPFAM" id="SSF52343">
    <property type="entry name" value="Ferredoxin reductase-like, C-terminal NADP-linked domain"/>
    <property type="match status" value="1"/>
</dbReference>
<gene>
    <name evidence="10" type="ORF">HYC85_027609</name>
</gene>
<evidence type="ECO:0000256" key="5">
    <source>
        <dbReference type="ARBA" id="ARBA00022989"/>
    </source>
</evidence>
<dbReference type="Pfam" id="PF08022">
    <property type="entry name" value="FAD_binding_8"/>
    <property type="match status" value="1"/>
</dbReference>
<feature type="transmembrane region" description="Helical" evidence="8">
    <location>
        <begin position="205"/>
        <end position="225"/>
    </location>
</feature>
<sequence>MEWCNGGMILQWKNIGVANLAGVISLAAGLFMWVTSLKPVRRTYFELFFYTHQLYIVFVVFLALHVGDFIFTIAVGEIFLFVLDRFLRFCQSRKTANVISASCLSCGTIELVISKPGILFQIWELSWLQWHPFSVSSSPLDGKYHTAVLIKVLGKWTEKLRGSILNGPKEEPQEEQPLQPHSNLTVSIEGPYRHSSPYHLTYKNLILVAGGIGISSFLAILCDILHRIKDNKPCMPRNILIVWAMKKSDKLPLLYSLDMESICPFFPDILNLQIQTYVTRESEPQLEDGQVSKSVNSFGYPIRNKCGVFVLVGTGNIIWSGVHVMVPTIGLVLSVGFLQIFYINPLDITYWWYKGLLFVICVVASPIVFGGVVIGLWHLWERKTLAREAYDEDDGQKIDTLEGNEARAHKESSQDYVASSNSIQYGRRPDFKVKKPRKTILLATGVVVAGGTAAYLRSRYRGKRPDRFGHYNGVSDNKEQLEKVVGNENIVKKSRQKKKGGLKSLQVWTFNGTTQESYKVLVLNSTDQIYFIEEVIDPLS</sequence>
<dbReference type="SFLD" id="SFLDG01168">
    <property type="entry name" value="Ferric_reductase_subgroup_(FRE"/>
    <property type="match status" value="1"/>
</dbReference>
<dbReference type="InterPro" id="IPR017927">
    <property type="entry name" value="FAD-bd_FR_type"/>
</dbReference>
<keyword evidence="11" id="KW-1185">Reference proteome</keyword>
<dbReference type="InterPro" id="IPR013121">
    <property type="entry name" value="Fe_red_NAD-bd_6"/>
</dbReference>
<reference evidence="10 11" key="2">
    <citation type="submission" date="2020-07" db="EMBL/GenBank/DDBJ databases">
        <title>Genome assembly of wild tea tree DASZ reveals pedigree and selection history of tea varieties.</title>
        <authorList>
            <person name="Zhang W."/>
        </authorList>
    </citation>
    <scope>NUCLEOTIDE SEQUENCE [LARGE SCALE GENOMIC DNA]</scope>
    <source>
        <strain evidence="11">cv. G240</strain>
        <tissue evidence="10">Leaf</tissue>
    </source>
</reference>
<feature type="transmembrane region" description="Helical" evidence="8">
    <location>
        <begin position="439"/>
        <end position="456"/>
    </location>
</feature>
<evidence type="ECO:0000256" key="4">
    <source>
        <dbReference type="ARBA" id="ARBA00022827"/>
    </source>
</evidence>
<dbReference type="PROSITE" id="PS51384">
    <property type="entry name" value="FAD_FR"/>
    <property type="match status" value="1"/>
</dbReference>
<dbReference type="PRINTS" id="PR00466">
    <property type="entry name" value="GP91PHOX"/>
</dbReference>
<feature type="domain" description="FAD-binding FR-type" evidence="9">
    <location>
        <begin position="49"/>
        <end position="198"/>
    </location>
</feature>